<organism evidence="4">
    <name type="scientific">hydrothermal vent metagenome</name>
    <dbReference type="NCBI Taxonomy" id="652676"/>
    <lineage>
        <taxon>unclassified sequences</taxon>
        <taxon>metagenomes</taxon>
        <taxon>ecological metagenomes</taxon>
    </lineage>
</organism>
<dbReference type="InterPro" id="IPR054790">
    <property type="entry name" value="MurU"/>
</dbReference>
<dbReference type="Pfam" id="PF00483">
    <property type="entry name" value="NTP_transferase"/>
    <property type="match status" value="1"/>
</dbReference>
<dbReference type="SUPFAM" id="SSF53448">
    <property type="entry name" value="Nucleotide-diphospho-sugar transferases"/>
    <property type="match status" value="1"/>
</dbReference>
<dbReference type="CDD" id="cd06422">
    <property type="entry name" value="NTP_transferase_like_1"/>
    <property type="match status" value="1"/>
</dbReference>
<dbReference type="EMBL" id="UOFZ01000178">
    <property type="protein sequence ID" value="VAX14556.1"/>
    <property type="molecule type" value="Genomic_DNA"/>
</dbReference>
<proteinExistence type="predicted"/>
<accession>A0A3B1B8E4</accession>
<dbReference type="InterPro" id="IPR029044">
    <property type="entry name" value="Nucleotide-diphossugar_trans"/>
</dbReference>
<evidence type="ECO:0000259" key="3">
    <source>
        <dbReference type="Pfam" id="PF00483"/>
    </source>
</evidence>
<dbReference type="InterPro" id="IPR050065">
    <property type="entry name" value="GlmU-like"/>
</dbReference>
<name>A0A3B1B8E4_9ZZZZ</name>
<keyword evidence="2" id="KW-0548">Nucleotidyltransferase</keyword>
<evidence type="ECO:0000313" key="4">
    <source>
        <dbReference type="EMBL" id="VAX14556.1"/>
    </source>
</evidence>
<dbReference type="NCBIfam" id="NF045761">
    <property type="entry name" value="NAMPUrTaseMurU"/>
    <property type="match status" value="1"/>
</dbReference>
<gene>
    <name evidence="4" type="ORF">MNBD_GAMMA24-2725</name>
</gene>
<reference evidence="4" key="1">
    <citation type="submission" date="2018-06" db="EMBL/GenBank/DDBJ databases">
        <authorList>
            <person name="Zhirakovskaya E."/>
        </authorList>
    </citation>
    <scope>NUCLEOTIDE SEQUENCE</scope>
</reference>
<feature type="domain" description="Nucleotidyl transferase" evidence="3">
    <location>
        <begin position="2"/>
        <end position="121"/>
    </location>
</feature>
<evidence type="ECO:0000256" key="2">
    <source>
        <dbReference type="ARBA" id="ARBA00022695"/>
    </source>
</evidence>
<dbReference type="PANTHER" id="PTHR43584:SF8">
    <property type="entry name" value="N-ACETYLMURAMATE ALPHA-1-PHOSPHATE URIDYLYLTRANSFERASE"/>
    <property type="match status" value="1"/>
</dbReference>
<sequence length="224" mass="24243">MKAMILAAGRGERMRPLTDTTPKPLLEVAGKPLIVWHLEALARAGIEDVVINHAWLGEQIEAVLGDGGHYGVSIRYSPEMPEALETAGGIIQALPLLGDAPFLVINGDIWCDYPITNLMASPLNPACQAHLIMVDNPPQHPRGDFVLNEGLLGAEGQPRLTFSGIGIYLPSLFSGLTQGKRPLAPLLRAAMMEAQISGEYYSGQWFDIGTPDRLQQLDARLTEA</sequence>
<protein>
    <submittedName>
        <fullName evidence="4">Nucleotidyl transferase possibly involved in threonylcarbamoyladenosine formation</fullName>
    </submittedName>
</protein>
<dbReference type="Gene3D" id="3.90.550.10">
    <property type="entry name" value="Spore Coat Polysaccharide Biosynthesis Protein SpsA, Chain A"/>
    <property type="match status" value="1"/>
</dbReference>
<dbReference type="InterPro" id="IPR005835">
    <property type="entry name" value="NTP_transferase_dom"/>
</dbReference>
<dbReference type="PANTHER" id="PTHR43584">
    <property type="entry name" value="NUCLEOTIDYL TRANSFERASE"/>
    <property type="match status" value="1"/>
</dbReference>
<dbReference type="GO" id="GO:0016779">
    <property type="term" value="F:nucleotidyltransferase activity"/>
    <property type="evidence" value="ECO:0007669"/>
    <property type="project" value="UniProtKB-KW"/>
</dbReference>
<dbReference type="AlphaFoldDB" id="A0A3B1B8E4"/>
<evidence type="ECO:0000256" key="1">
    <source>
        <dbReference type="ARBA" id="ARBA00022679"/>
    </source>
</evidence>
<keyword evidence="1 4" id="KW-0808">Transferase</keyword>